<dbReference type="EMBL" id="CAFBPH010000028">
    <property type="protein sequence ID" value="CAB5006990.1"/>
    <property type="molecule type" value="Genomic_DNA"/>
</dbReference>
<proteinExistence type="predicted"/>
<dbReference type="EMBL" id="CAFABD010000025">
    <property type="protein sequence ID" value="CAB4819558.1"/>
    <property type="molecule type" value="Genomic_DNA"/>
</dbReference>
<sequence length="134" mass="14305">MQPAEDVIGAVGFAVMTVRPGDTALAMGIGDLPIVAQSHLLNIMEHAAVIAISDYLEPGETTNFVSVEFTSINSAIIGAELRGNARCIEVDGRNLAFECDVFEGERQIATAILKRTTVERVSFLARTAAQNLIS</sequence>
<accession>A0A6J6ZKE7</accession>
<dbReference type="InterPro" id="IPR054485">
    <property type="entry name" value="FlK-like_dom"/>
</dbReference>
<protein>
    <submittedName>
        <fullName evidence="4">Unannotated protein</fullName>
    </submittedName>
</protein>
<dbReference type="EMBL" id="CAEZSM010000095">
    <property type="protein sequence ID" value="CAB4546125.1"/>
    <property type="molecule type" value="Genomic_DNA"/>
</dbReference>
<dbReference type="EMBL" id="CAEZWZ010000052">
    <property type="protein sequence ID" value="CAB4670571.1"/>
    <property type="molecule type" value="Genomic_DNA"/>
</dbReference>
<dbReference type="EMBL" id="CAFBRW010000013">
    <property type="protein sequence ID" value="CAB5110540.1"/>
    <property type="molecule type" value="Genomic_DNA"/>
</dbReference>
<evidence type="ECO:0000313" key="4">
    <source>
        <dbReference type="EMBL" id="CAB4819558.1"/>
    </source>
</evidence>
<dbReference type="PANTHER" id="PTHR36934:SF1">
    <property type="entry name" value="THIOESTERASE DOMAIN-CONTAINING PROTEIN"/>
    <property type="match status" value="1"/>
</dbReference>
<evidence type="ECO:0000313" key="7">
    <source>
        <dbReference type="EMBL" id="CAB5110540.1"/>
    </source>
</evidence>
<reference evidence="4" key="1">
    <citation type="submission" date="2020-05" db="EMBL/GenBank/DDBJ databases">
        <authorList>
            <person name="Chiriac C."/>
            <person name="Salcher M."/>
            <person name="Ghai R."/>
            <person name="Kavagutti S V."/>
        </authorList>
    </citation>
    <scope>NUCLEOTIDE SEQUENCE</scope>
</reference>
<dbReference type="SUPFAM" id="SSF54637">
    <property type="entry name" value="Thioesterase/thiol ester dehydrase-isomerase"/>
    <property type="match status" value="1"/>
</dbReference>
<dbReference type="Gene3D" id="3.10.129.10">
    <property type="entry name" value="Hotdog Thioesterase"/>
    <property type="match status" value="1"/>
</dbReference>
<organism evidence="4">
    <name type="scientific">freshwater metagenome</name>
    <dbReference type="NCBI Taxonomy" id="449393"/>
    <lineage>
        <taxon>unclassified sequences</taxon>
        <taxon>metagenomes</taxon>
        <taxon>ecological metagenomes</taxon>
    </lineage>
</organism>
<evidence type="ECO:0000259" key="1">
    <source>
        <dbReference type="Pfam" id="PF22636"/>
    </source>
</evidence>
<feature type="domain" description="Fluoroacetyl-CoA-specific thioesterase-like" evidence="1">
    <location>
        <begin position="18"/>
        <end position="119"/>
    </location>
</feature>
<evidence type="ECO:0000313" key="5">
    <source>
        <dbReference type="EMBL" id="CAB4991970.1"/>
    </source>
</evidence>
<name>A0A6J6ZKE7_9ZZZZ</name>
<dbReference type="InterPro" id="IPR029069">
    <property type="entry name" value="HotDog_dom_sf"/>
</dbReference>
<evidence type="ECO:0000313" key="3">
    <source>
        <dbReference type="EMBL" id="CAB4670571.1"/>
    </source>
</evidence>
<evidence type="ECO:0000313" key="6">
    <source>
        <dbReference type="EMBL" id="CAB5006990.1"/>
    </source>
</evidence>
<gene>
    <name evidence="2" type="ORF">UFOPK1438_00769</name>
    <name evidence="3" type="ORF">UFOPK2329_00465</name>
    <name evidence="4" type="ORF">UFOPK3166_00277</name>
    <name evidence="5" type="ORF">UFOPK4035_00245</name>
    <name evidence="6" type="ORF">UFOPK4087_00250</name>
    <name evidence="7" type="ORF">UFOPK4424_00140</name>
</gene>
<dbReference type="PANTHER" id="PTHR36934">
    <property type="entry name" value="BLR0278 PROTEIN"/>
    <property type="match status" value="1"/>
</dbReference>
<dbReference type="Pfam" id="PF22636">
    <property type="entry name" value="FlK"/>
    <property type="match status" value="1"/>
</dbReference>
<dbReference type="AlphaFoldDB" id="A0A6J6ZKE7"/>
<evidence type="ECO:0000313" key="2">
    <source>
        <dbReference type="EMBL" id="CAB4546125.1"/>
    </source>
</evidence>
<dbReference type="InterPro" id="IPR025540">
    <property type="entry name" value="FlK"/>
</dbReference>
<dbReference type="EMBL" id="CAFBOX010000023">
    <property type="protein sequence ID" value="CAB4991970.1"/>
    <property type="molecule type" value="Genomic_DNA"/>
</dbReference>